<evidence type="ECO:0000256" key="1">
    <source>
        <dbReference type="ARBA" id="ARBA00023125"/>
    </source>
</evidence>
<dbReference type="SUPFAM" id="SSF46955">
    <property type="entry name" value="Putative DNA-binding domain"/>
    <property type="match status" value="1"/>
</dbReference>
<organism evidence="3 4">
    <name type="scientific">Paenibacillus segetis</name>
    <dbReference type="NCBI Taxonomy" id="1325360"/>
    <lineage>
        <taxon>Bacteria</taxon>
        <taxon>Bacillati</taxon>
        <taxon>Bacillota</taxon>
        <taxon>Bacilli</taxon>
        <taxon>Bacillales</taxon>
        <taxon>Paenibacillaceae</taxon>
        <taxon>Paenibacillus</taxon>
    </lineage>
</organism>
<dbReference type="EMBL" id="BMFT01000001">
    <property type="protein sequence ID" value="GGH10367.1"/>
    <property type="molecule type" value="Genomic_DNA"/>
</dbReference>
<reference evidence="4" key="1">
    <citation type="journal article" date="2019" name="Int. J. Syst. Evol. Microbiol.">
        <title>The Global Catalogue of Microorganisms (GCM) 10K type strain sequencing project: providing services to taxonomists for standard genome sequencing and annotation.</title>
        <authorList>
            <consortium name="The Broad Institute Genomics Platform"/>
            <consortium name="The Broad Institute Genome Sequencing Center for Infectious Disease"/>
            <person name="Wu L."/>
            <person name="Ma J."/>
        </authorList>
    </citation>
    <scope>NUCLEOTIDE SEQUENCE [LARGE SCALE GENOMIC DNA]</scope>
    <source>
        <strain evidence="4">CGMCC 1.12769</strain>
    </source>
</reference>
<dbReference type="Pfam" id="PF13411">
    <property type="entry name" value="MerR_1"/>
    <property type="match status" value="1"/>
</dbReference>
<keyword evidence="1" id="KW-0238">DNA-binding</keyword>
<dbReference type="Gene3D" id="1.10.1660.10">
    <property type="match status" value="1"/>
</dbReference>
<protein>
    <submittedName>
        <fullName evidence="3">MerR family transcriptional regulator</fullName>
    </submittedName>
</protein>
<evidence type="ECO:0000313" key="3">
    <source>
        <dbReference type="EMBL" id="GGH10367.1"/>
    </source>
</evidence>
<dbReference type="SMART" id="SM00422">
    <property type="entry name" value="HTH_MERR"/>
    <property type="match status" value="1"/>
</dbReference>
<keyword evidence="4" id="KW-1185">Reference proteome</keyword>
<gene>
    <name evidence="3" type="ORF">GCM10008013_01790</name>
</gene>
<dbReference type="Proteomes" id="UP000659344">
    <property type="component" value="Unassembled WGS sequence"/>
</dbReference>
<dbReference type="RefSeq" id="WP_188534919.1">
    <property type="nucleotide sequence ID" value="NZ_BMFT01000001.1"/>
</dbReference>
<dbReference type="CDD" id="cd01106">
    <property type="entry name" value="HTH_TipAL-Mta"/>
    <property type="match status" value="1"/>
</dbReference>
<dbReference type="InterPro" id="IPR009061">
    <property type="entry name" value="DNA-bd_dom_put_sf"/>
</dbReference>
<dbReference type="PANTHER" id="PTHR30204">
    <property type="entry name" value="REDOX-CYCLING DRUG-SENSING TRANSCRIPTIONAL ACTIVATOR SOXR"/>
    <property type="match status" value="1"/>
</dbReference>
<dbReference type="PANTHER" id="PTHR30204:SF90">
    <property type="entry name" value="HTH-TYPE TRANSCRIPTIONAL ACTIVATOR MTA"/>
    <property type="match status" value="1"/>
</dbReference>
<evidence type="ECO:0000259" key="2">
    <source>
        <dbReference type="PROSITE" id="PS50937"/>
    </source>
</evidence>
<accession>A0ABQ1Y3I4</accession>
<evidence type="ECO:0000313" key="4">
    <source>
        <dbReference type="Proteomes" id="UP000659344"/>
    </source>
</evidence>
<comment type="caution">
    <text evidence="3">The sequence shown here is derived from an EMBL/GenBank/DDBJ whole genome shotgun (WGS) entry which is preliminary data.</text>
</comment>
<dbReference type="InterPro" id="IPR000551">
    <property type="entry name" value="MerR-type_HTH_dom"/>
</dbReference>
<dbReference type="InterPro" id="IPR047057">
    <property type="entry name" value="MerR_fam"/>
</dbReference>
<feature type="domain" description="HTH merR-type" evidence="2">
    <location>
        <begin position="2"/>
        <end position="71"/>
    </location>
</feature>
<sequence>MLYTVKEVSTLSNVTIKTLHHYHKIGLLLPSEISEAGYRLYGTKELERLQQILLYRELDFSLEQIKQLLEGAPERLAILSQQEELLIIRKQRLETIIQTLGKSIACTEKGETMDNKDMFKGFESDKDWNEALKGQNQYLKETYDINSFEVQQADVQDINEQAAEAVAFMNEMANSLRAGLRHDNEKIVNLIRDHLIFLNEHGHSISAVDFAAQNKFFLSDDFHLSMLEGQQTGLAYYLSAAAEAFAIENK</sequence>
<name>A0ABQ1Y3I4_9BACL</name>
<dbReference type="PROSITE" id="PS50937">
    <property type="entry name" value="HTH_MERR_2"/>
    <property type="match status" value="1"/>
</dbReference>
<proteinExistence type="predicted"/>